<dbReference type="Proteomes" id="UP000305948">
    <property type="component" value="Unassembled WGS sequence"/>
</dbReference>
<feature type="compositionally biased region" description="Basic residues" evidence="1">
    <location>
        <begin position="86"/>
        <end position="95"/>
    </location>
</feature>
<evidence type="ECO:0000313" key="3">
    <source>
        <dbReference type="Proteomes" id="UP000305948"/>
    </source>
</evidence>
<dbReference type="AlphaFoldDB" id="A0A5C3MLL8"/>
<name>A0A5C3MLL8_9AGAM</name>
<proteinExistence type="predicted"/>
<accession>A0A5C3MLL8</accession>
<dbReference type="EMBL" id="ML213531">
    <property type="protein sequence ID" value="TFK46292.1"/>
    <property type="molecule type" value="Genomic_DNA"/>
</dbReference>
<evidence type="ECO:0000313" key="2">
    <source>
        <dbReference type="EMBL" id="TFK46292.1"/>
    </source>
</evidence>
<feature type="region of interest" description="Disordered" evidence="1">
    <location>
        <begin position="39"/>
        <end position="114"/>
    </location>
</feature>
<sequence>MLWLRIASVGRRGIGEVKWTSTQRLSRLQPMLLRQVGTQNDKDHELHQDQESSESVSSSQGMALQTPSPAVATALMSDESAETRTQKKRKQTARKANKDDKAKNKNVKLSRREQHLQAVQNNAKQYEEMTALEDIIAELEIDPDNRHLMRDFRRAMHLRDWDKGFTETELEHLASENVDPCDSHAVDVIIESYIMRHPDWWPDLDYD</sequence>
<evidence type="ECO:0000256" key="1">
    <source>
        <dbReference type="SAM" id="MobiDB-lite"/>
    </source>
</evidence>
<protein>
    <submittedName>
        <fullName evidence="2">Uncharacterized protein</fullName>
    </submittedName>
</protein>
<feature type="compositionally biased region" description="Basic and acidic residues" evidence="1">
    <location>
        <begin position="40"/>
        <end position="50"/>
    </location>
</feature>
<dbReference type="OrthoDB" id="629492at2759"/>
<gene>
    <name evidence="2" type="ORF">OE88DRAFT_1667919</name>
</gene>
<reference evidence="2 3" key="1">
    <citation type="journal article" date="2019" name="Nat. Ecol. Evol.">
        <title>Megaphylogeny resolves global patterns of mushroom evolution.</title>
        <authorList>
            <person name="Varga T."/>
            <person name="Krizsan K."/>
            <person name="Foldi C."/>
            <person name="Dima B."/>
            <person name="Sanchez-Garcia M."/>
            <person name="Sanchez-Ramirez S."/>
            <person name="Szollosi G.J."/>
            <person name="Szarkandi J.G."/>
            <person name="Papp V."/>
            <person name="Albert L."/>
            <person name="Andreopoulos W."/>
            <person name="Angelini C."/>
            <person name="Antonin V."/>
            <person name="Barry K.W."/>
            <person name="Bougher N.L."/>
            <person name="Buchanan P."/>
            <person name="Buyck B."/>
            <person name="Bense V."/>
            <person name="Catcheside P."/>
            <person name="Chovatia M."/>
            <person name="Cooper J."/>
            <person name="Damon W."/>
            <person name="Desjardin D."/>
            <person name="Finy P."/>
            <person name="Geml J."/>
            <person name="Haridas S."/>
            <person name="Hughes K."/>
            <person name="Justo A."/>
            <person name="Karasinski D."/>
            <person name="Kautmanova I."/>
            <person name="Kiss B."/>
            <person name="Kocsube S."/>
            <person name="Kotiranta H."/>
            <person name="LaButti K.M."/>
            <person name="Lechner B.E."/>
            <person name="Liimatainen K."/>
            <person name="Lipzen A."/>
            <person name="Lukacs Z."/>
            <person name="Mihaltcheva S."/>
            <person name="Morgado L.N."/>
            <person name="Niskanen T."/>
            <person name="Noordeloos M.E."/>
            <person name="Ohm R.A."/>
            <person name="Ortiz-Santana B."/>
            <person name="Ovrebo C."/>
            <person name="Racz N."/>
            <person name="Riley R."/>
            <person name="Savchenko A."/>
            <person name="Shiryaev A."/>
            <person name="Soop K."/>
            <person name="Spirin V."/>
            <person name="Szebenyi C."/>
            <person name="Tomsovsky M."/>
            <person name="Tulloss R.E."/>
            <person name="Uehling J."/>
            <person name="Grigoriev I.V."/>
            <person name="Vagvolgyi C."/>
            <person name="Papp T."/>
            <person name="Martin F.M."/>
            <person name="Miettinen O."/>
            <person name="Hibbett D.S."/>
            <person name="Nagy L.G."/>
        </authorList>
    </citation>
    <scope>NUCLEOTIDE SEQUENCE [LARGE SCALE GENOMIC DNA]</scope>
    <source>
        <strain evidence="2 3">OMC1185</strain>
    </source>
</reference>
<organism evidence="2 3">
    <name type="scientific">Heliocybe sulcata</name>
    <dbReference type="NCBI Taxonomy" id="5364"/>
    <lineage>
        <taxon>Eukaryota</taxon>
        <taxon>Fungi</taxon>
        <taxon>Dikarya</taxon>
        <taxon>Basidiomycota</taxon>
        <taxon>Agaricomycotina</taxon>
        <taxon>Agaricomycetes</taxon>
        <taxon>Gloeophyllales</taxon>
        <taxon>Gloeophyllaceae</taxon>
        <taxon>Heliocybe</taxon>
    </lineage>
</organism>
<keyword evidence="3" id="KW-1185">Reference proteome</keyword>